<keyword evidence="2" id="KW-0902">Two-component regulatory system</keyword>
<evidence type="ECO:0000256" key="3">
    <source>
        <dbReference type="ARBA" id="ARBA00023015"/>
    </source>
</evidence>
<dbReference type="InterPro" id="IPR005158">
    <property type="entry name" value="BTAD"/>
</dbReference>
<dbReference type="SUPFAM" id="SSF46894">
    <property type="entry name" value="C-terminal effector domain of the bipartite response regulators"/>
    <property type="match status" value="1"/>
</dbReference>
<comment type="similarity">
    <text evidence="1">Belongs to the AfsR/DnrI/RedD regulatory family.</text>
</comment>
<evidence type="ECO:0000256" key="7">
    <source>
        <dbReference type="SAM" id="MobiDB-lite"/>
    </source>
</evidence>
<feature type="DNA-binding region" description="OmpR/PhoB-type" evidence="6">
    <location>
        <begin position="1"/>
        <end position="100"/>
    </location>
</feature>
<accession>A0A516T9R4</accession>
<dbReference type="InterPro" id="IPR016032">
    <property type="entry name" value="Sig_transdc_resp-reg_C-effctor"/>
</dbReference>
<dbReference type="AlphaFoldDB" id="A0A516T9R4"/>
<keyword evidence="5" id="KW-0804">Transcription</keyword>
<name>A0A516T9R4_9ACTN</name>
<dbReference type="Pfam" id="PF03704">
    <property type="entry name" value="BTAD"/>
    <property type="match status" value="1"/>
</dbReference>
<dbReference type="SUPFAM" id="SSF48452">
    <property type="entry name" value="TPR-like"/>
    <property type="match status" value="1"/>
</dbReference>
<evidence type="ECO:0000256" key="2">
    <source>
        <dbReference type="ARBA" id="ARBA00023012"/>
    </source>
</evidence>
<protein>
    <submittedName>
        <fullName evidence="9">SARP family pathway specific regulatory protein</fullName>
    </submittedName>
</protein>
<dbReference type="GO" id="GO:0000160">
    <property type="term" value="P:phosphorelay signal transduction system"/>
    <property type="evidence" value="ECO:0007669"/>
    <property type="project" value="UniProtKB-KW"/>
</dbReference>
<keyword evidence="4 6" id="KW-0238">DNA-binding</keyword>
<feature type="domain" description="OmpR/PhoB-type" evidence="8">
    <location>
        <begin position="1"/>
        <end position="100"/>
    </location>
</feature>
<dbReference type="Gene3D" id="1.10.10.10">
    <property type="entry name" value="Winged helix-like DNA-binding domain superfamily/Winged helix DNA-binding domain"/>
    <property type="match status" value="1"/>
</dbReference>
<dbReference type="InterPro" id="IPR001867">
    <property type="entry name" value="OmpR/PhoB-type_DNA-bd"/>
</dbReference>
<evidence type="ECO:0000259" key="8">
    <source>
        <dbReference type="PROSITE" id="PS51755"/>
    </source>
</evidence>
<reference evidence="9" key="1">
    <citation type="journal article" date="2019" name="Org. Lett.">
        <title>Discovery of Druggability-Improved Analogues by Investigation of the LL-D49194?1 Biosynthetic Pathway.</title>
        <authorList>
            <person name="Dong L."/>
            <person name="Shen Y."/>
            <person name="Hou X.-F."/>
            <person name="Li W.-J."/>
            <person name="Tang G.-L."/>
        </authorList>
    </citation>
    <scope>NUCLEOTIDE SEQUENCE</scope>
    <source>
        <strain evidence="9">NRRL15735</strain>
    </source>
</reference>
<organism evidence="9">
    <name type="scientific">Streptomyces vinaceusdrappus</name>
    <dbReference type="NCBI Taxonomy" id="67376"/>
    <lineage>
        <taxon>Bacteria</taxon>
        <taxon>Bacillati</taxon>
        <taxon>Actinomycetota</taxon>
        <taxon>Actinomycetes</taxon>
        <taxon>Kitasatosporales</taxon>
        <taxon>Streptomycetaceae</taxon>
        <taxon>Streptomyces</taxon>
        <taxon>Streptomyces rochei group</taxon>
    </lineage>
</organism>
<evidence type="ECO:0000256" key="6">
    <source>
        <dbReference type="PROSITE-ProRule" id="PRU01091"/>
    </source>
</evidence>
<dbReference type="Pfam" id="PF00486">
    <property type="entry name" value="Trans_reg_C"/>
    <property type="match status" value="1"/>
</dbReference>
<dbReference type="GO" id="GO:0003677">
    <property type="term" value="F:DNA binding"/>
    <property type="evidence" value="ECO:0007669"/>
    <property type="project" value="UniProtKB-UniRule"/>
</dbReference>
<dbReference type="InterPro" id="IPR051677">
    <property type="entry name" value="AfsR-DnrI-RedD_regulator"/>
</dbReference>
<dbReference type="InterPro" id="IPR011990">
    <property type="entry name" value="TPR-like_helical_dom_sf"/>
</dbReference>
<dbReference type="PANTHER" id="PTHR35807:SF1">
    <property type="entry name" value="TRANSCRIPTIONAL REGULATOR REDD"/>
    <property type="match status" value="1"/>
</dbReference>
<proteinExistence type="inferred from homology"/>
<dbReference type="PANTHER" id="PTHR35807">
    <property type="entry name" value="TRANSCRIPTIONAL REGULATOR REDD-RELATED"/>
    <property type="match status" value="1"/>
</dbReference>
<dbReference type="SMART" id="SM01043">
    <property type="entry name" value="BTAD"/>
    <property type="match status" value="1"/>
</dbReference>
<keyword evidence="3" id="KW-0805">Transcription regulation</keyword>
<dbReference type="CDD" id="cd15831">
    <property type="entry name" value="BTAD"/>
    <property type="match status" value="1"/>
</dbReference>
<dbReference type="PROSITE" id="PS51755">
    <property type="entry name" value="OMPR_PHOB"/>
    <property type="match status" value="1"/>
</dbReference>
<dbReference type="SMART" id="SM00862">
    <property type="entry name" value="Trans_reg_C"/>
    <property type="match status" value="1"/>
</dbReference>
<dbReference type="Gene3D" id="1.25.40.10">
    <property type="entry name" value="Tetratricopeptide repeat domain"/>
    <property type="match status" value="1"/>
</dbReference>
<dbReference type="GO" id="GO:0006355">
    <property type="term" value="P:regulation of DNA-templated transcription"/>
    <property type="evidence" value="ECO:0007669"/>
    <property type="project" value="InterPro"/>
</dbReference>
<feature type="region of interest" description="Disordered" evidence="7">
    <location>
        <begin position="271"/>
        <end position="292"/>
    </location>
</feature>
<sequence length="292" mass="31815">MEIKVLGPLTAEERGISVVPSAAKPRQILAVLAFQAGRVVTVSTLMEEIWGEAVPRSAATTLQTYILQLRRKIAAALPEHAERGAKDVLVTRHGGYLLDMPPGQVDAQEYEQCASAGRAAFDARDDAAASELLSTALGMWRGPALVDVRVGRVLELEVLRIDQDRLAVLERRIAADLRLARHSELVPELTVLTARYPMHENFCALLMLAAYRSGNAWRALQAFQQLRTTLIEELGLEPSPRLQRLHQSVLAGDPALDLEAGDSVTAAADVARRGRRPAGGTVGRLRARAQSR</sequence>
<evidence type="ECO:0000313" key="9">
    <source>
        <dbReference type="EMBL" id="QDQ37909.1"/>
    </source>
</evidence>
<evidence type="ECO:0000256" key="1">
    <source>
        <dbReference type="ARBA" id="ARBA00005820"/>
    </source>
</evidence>
<dbReference type="InterPro" id="IPR036388">
    <property type="entry name" value="WH-like_DNA-bd_sf"/>
</dbReference>
<evidence type="ECO:0000256" key="5">
    <source>
        <dbReference type="ARBA" id="ARBA00023163"/>
    </source>
</evidence>
<dbReference type="EMBL" id="MK501817">
    <property type="protein sequence ID" value="QDQ37909.1"/>
    <property type="molecule type" value="Genomic_DNA"/>
</dbReference>
<evidence type="ECO:0000256" key="4">
    <source>
        <dbReference type="ARBA" id="ARBA00023125"/>
    </source>
</evidence>